<dbReference type="RefSeq" id="WP_058505333.1">
    <property type="nucleotide sequence ID" value="NZ_CAAAIF010000005.1"/>
</dbReference>
<dbReference type="PANTHER" id="PTHR21621:SF0">
    <property type="entry name" value="BETA-CITRYLGLUTAMATE SYNTHASE B-RELATED"/>
    <property type="match status" value="1"/>
</dbReference>
<dbReference type="STRING" id="45070.Lnau_2329"/>
<dbReference type="OrthoDB" id="583309at2"/>
<comment type="caution">
    <text evidence="1">The sequence shown here is derived from an EMBL/GenBank/DDBJ whole genome shotgun (WGS) entry which is preliminary data.</text>
</comment>
<proteinExistence type="predicted"/>
<dbReference type="EMBL" id="LNYO01000023">
    <property type="protein sequence ID" value="KTD33578.1"/>
    <property type="molecule type" value="Genomic_DNA"/>
</dbReference>
<protein>
    <recommendedName>
        <fullName evidence="3">Glutathione synthase/Ribosomal protein S6 modification enzyme (Glutaminyl transferase)</fullName>
    </recommendedName>
</protein>
<dbReference type="AlphaFoldDB" id="A0A0W0WMM8"/>
<keyword evidence="2" id="KW-1185">Reference proteome</keyword>
<dbReference type="GO" id="GO:0009432">
    <property type="term" value="P:SOS response"/>
    <property type="evidence" value="ECO:0007669"/>
    <property type="project" value="TreeGrafter"/>
</dbReference>
<dbReference type="SUPFAM" id="SSF56059">
    <property type="entry name" value="Glutathione synthetase ATP-binding domain-like"/>
    <property type="match status" value="1"/>
</dbReference>
<reference evidence="1 2" key="1">
    <citation type="submission" date="2015-11" db="EMBL/GenBank/DDBJ databases">
        <title>Genomic analysis of 38 Legionella species identifies large and diverse effector repertoires.</title>
        <authorList>
            <person name="Burstein D."/>
            <person name="Amaro F."/>
            <person name="Zusman T."/>
            <person name="Lifshitz Z."/>
            <person name="Cohen O."/>
            <person name="Gilbert J.A."/>
            <person name="Pupko T."/>
            <person name="Shuman H.A."/>
            <person name="Segal G."/>
        </authorList>
    </citation>
    <scope>NUCLEOTIDE SEQUENCE [LARGE SCALE GENOMIC DNA]</scope>
    <source>
        <strain evidence="1 2">ATCC 49506</strain>
    </source>
</reference>
<sequence>MKLLIPTEPDDSHALLAKIALEDMGHKVRLLFTADHPTKQSNSIYINNEFYKWKSSDNYNEYEDNEYDVVWWRRARKPYLPEGLTHPDDYKFTVRENVLFHESLTSNIAPSAWWINKKEAANRANFKLLQLRLASNCGLSIPKTLCSNDPTEIKSFLKKHKIDKVIYKPLCSNFWFEEEKIKITYTNHVKSSELPNNDLLQLVPGIYQPEIKKKYELRVTCFGNYFVTAKLDSQAQDESKLDWRAKQGTGLNVSPYKLPSVIEDRLRSFMDKLGLVFGSFDFIVTPDNDYIFLEVNEQGQFLWIEELNPEFKMLDIFINFILNKSKNYVWNQNNFMHSIEKYRLQMLKNIEENMRRHIYLNGAKQG</sequence>
<dbReference type="PATRIC" id="fig|45070.6.peg.2456"/>
<dbReference type="GO" id="GO:0018169">
    <property type="term" value="F:ribosomal S6-glutamic acid ligase activity"/>
    <property type="evidence" value="ECO:0007669"/>
    <property type="project" value="TreeGrafter"/>
</dbReference>
<organism evidence="1 2">
    <name type="scientific">Legionella nautarum</name>
    <dbReference type="NCBI Taxonomy" id="45070"/>
    <lineage>
        <taxon>Bacteria</taxon>
        <taxon>Pseudomonadati</taxon>
        <taxon>Pseudomonadota</taxon>
        <taxon>Gammaproteobacteria</taxon>
        <taxon>Legionellales</taxon>
        <taxon>Legionellaceae</taxon>
        <taxon>Legionella</taxon>
    </lineage>
</organism>
<gene>
    <name evidence="1" type="ORF">Lnau_2329</name>
</gene>
<evidence type="ECO:0000313" key="1">
    <source>
        <dbReference type="EMBL" id="KTD33578.1"/>
    </source>
</evidence>
<dbReference type="PANTHER" id="PTHR21621">
    <property type="entry name" value="RIBOSOMAL PROTEIN S6 MODIFICATION PROTEIN"/>
    <property type="match status" value="1"/>
</dbReference>
<dbReference type="GO" id="GO:0005737">
    <property type="term" value="C:cytoplasm"/>
    <property type="evidence" value="ECO:0007669"/>
    <property type="project" value="TreeGrafter"/>
</dbReference>
<evidence type="ECO:0008006" key="3">
    <source>
        <dbReference type="Google" id="ProtNLM"/>
    </source>
</evidence>
<accession>A0A0W0WMM8</accession>
<dbReference type="Gene3D" id="3.30.470.20">
    <property type="entry name" value="ATP-grasp fold, B domain"/>
    <property type="match status" value="1"/>
</dbReference>
<evidence type="ECO:0000313" key="2">
    <source>
        <dbReference type="Proteomes" id="UP000054725"/>
    </source>
</evidence>
<dbReference type="Proteomes" id="UP000054725">
    <property type="component" value="Unassembled WGS sequence"/>
</dbReference>
<name>A0A0W0WMM8_9GAMM</name>